<evidence type="ECO:0000259" key="1">
    <source>
        <dbReference type="Pfam" id="PF01636"/>
    </source>
</evidence>
<proteinExistence type="predicted"/>
<accession>A0A8J2ZLD0</accession>
<dbReference type="Pfam" id="PF01636">
    <property type="entry name" value="APH"/>
    <property type="match status" value="1"/>
</dbReference>
<dbReference type="RefSeq" id="WP_188791080.1">
    <property type="nucleotide sequence ID" value="NZ_BMJV01000006.1"/>
</dbReference>
<keyword evidence="3" id="KW-1185">Reference proteome</keyword>
<dbReference type="SUPFAM" id="SSF56112">
    <property type="entry name" value="Protein kinase-like (PK-like)"/>
    <property type="match status" value="1"/>
</dbReference>
<sequence length="325" mass="35271">MTMAFLETAQWNAAAVTPLAGDASARRYSRLERGGDTAILMEDPEGDTALFARLARHLSGLGLSAPRILAEAPGLLLLEDLGDGLIARLSQDVKAELPLYLCATDALVELHRHAPPPGLVTATPDHLAQMTDLAFTCYAENAGHPVAPRVVQQATDALREALSLYAPDADVMILRDYHAENILWLPERTGAARAGLLDFQDALVGHRGYDLVSLIEDARRDVSAITAEAVIHHYLDATGLDEMPFRIALAVLGAQRNLRILGVFARLARARGKPGYIDLIPRVWGHLMHDLSFPALREVSDILSHALPAPDHAILQRLKAPCQTP</sequence>
<evidence type="ECO:0000313" key="2">
    <source>
        <dbReference type="EMBL" id="GGG79209.1"/>
    </source>
</evidence>
<evidence type="ECO:0000313" key="3">
    <source>
        <dbReference type="Proteomes" id="UP000617145"/>
    </source>
</evidence>
<feature type="domain" description="Aminoglycoside phosphotransferase" evidence="1">
    <location>
        <begin position="16"/>
        <end position="243"/>
    </location>
</feature>
<name>A0A8J2ZLD0_9RHOB</name>
<dbReference type="AlphaFoldDB" id="A0A8J2ZLD0"/>
<reference evidence="2" key="1">
    <citation type="journal article" date="2014" name="Int. J. Syst. Evol. Microbiol.">
        <title>Complete genome sequence of Corynebacterium casei LMG S-19264T (=DSM 44701T), isolated from a smear-ripened cheese.</title>
        <authorList>
            <consortium name="US DOE Joint Genome Institute (JGI-PGF)"/>
            <person name="Walter F."/>
            <person name="Albersmeier A."/>
            <person name="Kalinowski J."/>
            <person name="Ruckert C."/>
        </authorList>
    </citation>
    <scope>NUCLEOTIDE SEQUENCE</scope>
    <source>
        <strain evidence="2">CGMCC 1.15762</strain>
    </source>
</reference>
<protein>
    <submittedName>
        <fullName evidence="2">Aminoglycoside phosphotransferase</fullName>
    </submittedName>
</protein>
<gene>
    <name evidence="2" type="ORF">GCM10011415_30410</name>
</gene>
<dbReference type="Proteomes" id="UP000617145">
    <property type="component" value="Unassembled WGS sequence"/>
</dbReference>
<dbReference type="InterPro" id="IPR002575">
    <property type="entry name" value="Aminoglycoside_PTrfase"/>
</dbReference>
<dbReference type="InterPro" id="IPR011009">
    <property type="entry name" value="Kinase-like_dom_sf"/>
</dbReference>
<organism evidence="2 3">
    <name type="scientific">Salipiger pallidus</name>
    <dbReference type="NCBI Taxonomy" id="1775170"/>
    <lineage>
        <taxon>Bacteria</taxon>
        <taxon>Pseudomonadati</taxon>
        <taxon>Pseudomonadota</taxon>
        <taxon>Alphaproteobacteria</taxon>
        <taxon>Rhodobacterales</taxon>
        <taxon>Roseobacteraceae</taxon>
        <taxon>Salipiger</taxon>
    </lineage>
</organism>
<comment type="caution">
    <text evidence="2">The sequence shown here is derived from an EMBL/GenBank/DDBJ whole genome shotgun (WGS) entry which is preliminary data.</text>
</comment>
<dbReference type="Gene3D" id="3.90.1200.10">
    <property type="match status" value="1"/>
</dbReference>
<dbReference type="EMBL" id="BMJV01000006">
    <property type="protein sequence ID" value="GGG79209.1"/>
    <property type="molecule type" value="Genomic_DNA"/>
</dbReference>
<dbReference type="Gene3D" id="3.30.200.20">
    <property type="entry name" value="Phosphorylase Kinase, domain 1"/>
    <property type="match status" value="1"/>
</dbReference>
<reference evidence="2" key="2">
    <citation type="submission" date="2020-09" db="EMBL/GenBank/DDBJ databases">
        <authorList>
            <person name="Sun Q."/>
            <person name="Zhou Y."/>
        </authorList>
    </citation>
    <scope>NUCLEOTIDE SEQUENCE</scope>
    <source>
        <strain evidence="2">CGMCC 1.15762</strain>
    </source>
</reference>